<evidence type="ECO:0000259" key="17">
    <source>
        <dbReference type="PROSITE" id="PS51329"/>
    </source>
</evidence>
<evidence type="ECO:0000256" key="8">
    <source>
        <dbReference type="ARBA" id="ARBA00022707"/>
    </source>
</evidence>
<dbReference type="InterPro" id="IPR006599">
    <property type="entry name" value="CARP_motif"/>
</dbReference>
<evidence type="ECO:0000256" key="2">
    <source>
        <dbReference type="ARBA" id="ARBA00000937"/>
    </source>
</evidence>
<dbReference type="InterPro" id="IPR039093">
    <property type="entry name" value="XRP2"/>
</dbReference>
<comment type="similarity">
    <text evidence="4">Belongs to the TBCC family.</text>
</comment>
<dbReference type="SMART" id="SM00673">
    <property type="entry name" value="CARP"/>
    <property type="match status" value="2"/>
</dbReference>
<proteinExistence type="inferred from homology"/>
<comment type="catalytic activity">
    <reaction evidence="2">
        <text>a ribonucleoside 5'-diphosphate + ATP = a ribonucleoside 5'-triphosphate + ADP</text>
        <dbReference type="Rhea" id="RHEA:18113"/>
        <dbReference type="ChEBI" id="CHEBI:30616"/>
        <dbReference type="ChEBI" id="CHEBI:57930"/>
        <dbReference type="ChEBI" id="CHEBI:61557"/>
        <dbReference type="ChEBI" id="CHEBI:456216"/>
        <dbReference type="EC" id="2.7.4.6"/>
    </reaction>
</comment>
<keyword evidence="9 14" id="KW-0547">Nucleotide-binding</keyword>
<evidence type="ECO:0000256" key="5">
    <source>
        <dbReference type="ARBA" id="ARBA00015771"/>
    </source>
</evidence>
<reference evidence="18" key="1">
    <citation type="submission" date="2021-01" db="EMBL/GenBank/DDBJ databases">
        <authorList>
            <person name="Corre E."/>
            <person name="Pelletier E."/>
            <person name="Niang G."/>
            <person name="Scheremetjew M."/>
            <person name="Finn R."/>
            <person name="Kale V."/>
            <person name="Holt S."/>
            <person name="Cochrane G."/>
            <person name="Meng A."/>
            <person name="Brown T."/>
            <person name="Cohen L."/>
        </authorList>
    </citation>
    <scope>NUCLEOTIDE SEQUENCE</scope>
    <source>
        <strain evidence="18">CCMP1723</strain>
    </source>
</reference>
<accession>A0A7S0IFZ4</accession>
<dbReference type="GO" id="GO:0004550">
    <property type="term" value="F:nucleoside diphosphate kinase activity"/>
    <property type="evidence" value="ECO:0007669"/>
    <property type="project" value="UniProtKB-EC"/>
</dbReference>
<comment type="subcellular location">
    <subcellularLocation>
        <location evidence="3">Cell membrane</location>
        <topology evidence="3">Lipid-anchor</topology>
        <orientation evidence="3">Cytoplasmic side</orientation>
    </subcellularLocation>
</comment>
<evidence type="ECO:0000313" key="18">
    <source>
        <dbReference type="EMBL" id="CAD8520443.1"/>
    </source>
</evidence>
<evidence type="ECO:0000256" key="10">
    <source>
        <dbReference type="ARBA" id="ARBA00023134"/>
    </source>
</evidence>
<dbReference type="InterPro" id="IPR036223">
    <property type="entry name" value="CAP_C_sf"/>
</dbReference>
<feature type="binding site" evidence="14">
    <location>
        <begin position="113"/>
        <end position="114"/>
    </location>
    <ligand>
        <name>GTP</name>
        <dbReference type="ChEBI" id="CHEBI:37565"/>
    </ligand>
</feature>
<evidence type="ECO:0000256" key="15">
    <source>
        <dbReference type="PIRSR" id="PIRSR037947-2"/>
    </source>
</evidence>
<feature type="domain" description="C-CAP/cofactor C-like" evidence="17">
    <location>
        <begin position="43"/>
        <end position="194"/>
    </location>
</feature>
<evidence type="ECO:0000256" key="16">
    <source>
        <dbReference type="SAM" id="MobiDB-lite"/>
    </source>
</evidence>
<dbReference type="GO" id="GO:0005929">
    <property type="term" value="C:cilium"/>
    <property type="evidence" value="ECO:0007669"/>
    <property type="project" value="TreeGrafter"/>
</dbReference>
<dbReference type="EMBL" id="HBEQ01009788">
    <property type="protein sequence ID" value="CAD8520443.1"/>
    <property type="molecule type" value="Transcribed_RNA"/>
</dbReference>
<evidence type="ECO:0000256" key="9">
    <source>
        <dbReference type="ARBA" id="ARBA00022741"/>
    </source>
</evidence>
<gene>
    <name evidence="18" type="ORF">MCOM1403_LOCUS7869</name>
</gene>
<dbReference type="GO" id="GO:1990075">
    <property type="term" value="C:periciliary membrane compartment"/>
    <property type="evidence" value="ECO:0007669"/>
    <property type="project" value="TreeGrafter"/>
</dbReference>
<dbReference type="InterPro" id="IPR012945">
    <property type="entry name" value="Tubulin-bd_cofactor_C_dom"/>
</dbReference>
<evidence type="ECO:0000256" key="11">
    <source>
        <dbReference type="ARBA" id="ARBA00023136"/>
    </source>
</evidence>
<keyword evidence="6" id="KW-0343">GTPase activation</keyword>
<dbReference type="InterPro" id="IPR017901">
    <property type="entry name" value="C-CAP_CF_C-like"/>
</dbReference>
<dbReference type="AlphaFoldDB" id="A0A7S0IFZ4"/>
<dbReference type="PIRSF" id="PIRSF037947">
    <property type="entry name" value="Protein_XRP2"/>
    <property type="match status" value="1"/>
</dbReference>
<dbReference type="SUPFAM" id="SSF69340">
    <property type="entry name" value="C-terminal domain of adenylylcyclase associated protein"/>
    <property type="match status" value="1"/>
</dbReference>
<evidence type="ECO:0000256" key="6">
    <source>
        <dbReference type="ARBA" id="ARBA00022468"/>
    </source>
</evidence>
<evidence type="ECO:0000256" key="4">
    <source>
        <dbReference type="ARBA" id="ARBA00008848"/>
    </source>
</evidence>
<dbReference type="Gene3D" id="2.160.20.70">
    <property type="match status" value="1"/>
</dbReference>
<feature type="lipid moiety-binding region" description="N-myristoyl glycine" evidence="15">
    <location>
        <position position="2"/>
    </location>
</feature>
<dbReference type="Pfam" id="PF07986">
    <property type="entry name" value="TBCC"/>
    <property type="match status" value="1"/>
</dbReference>
<keyword evidence="8" id="KW-0519">Myristate</keyword>
<organism evidence="18">
    <name type="scientific">Micromonas pusilla</name>
    <name type="common">Picoplanktonic green alga</name>
    <name type="synonym">Chromulina pusilla</name>
    <dbReference type="NCBI Taxonomy" id="38833"/>
    <lineage>
        <taxon>Eukaryota</taxon>
        <taxon>Viridiplantae</taxon>
        <taxon>Chlorophyta</taxon>
        <taxon>Mamiellophyceae</taxon>
        <taxon>Mamiellales</taxon>
        <taxon>Mamiellaceae</taxon>
        <taxon>Micromonas</taxon>
    </lineage>
</organism>
<dbReference type="Gene3D" id="3.30.70.141">
    <property type="entry name" value="Nucleoside diphosphate kinase-like domain"/>
    <property type="match status" value="1"/>
</dbReference>
<comment type="catalytic activity">
    <reaction evidence="1">
        <text>a 2'-deoxyribonucleoside 5'-diphosphate + ATP = a 2'-deoxyribonucleoside 5'-triphosphate + ADP</text>
        <dbReference type="Rhea" id="RHEA:44640"/>
        <dbReference type="ChEBI" id="CHEBI:30616"/>
        <dbReference type="ChEBI" id="CHEBI:61560"/>
        <dbReference type="ChEBI" id="CHEBI:73316"/>
        <dbReference type="ChEBI" id="CHEBI:456216"/>
        <dbReference type="EC" id="2.7.4.6"/>
    </reaction>
</comment>
<protein>
    <recommendedName>
        <fullName evidence="5">Protein XRP2</fullName>
    </recommendedName>
</protein>
<dbReference type="PANTHER" id="PTHR15440:SF0">
    <property type="entry name" value="PROTEIN XRP2"/>
    <property type="match status" value="1"/>
</dbReference>
<evidence type="ECO:0000256" key="13">
    <source>
        <dbReference type="ARBA" id="ARBA00023288"/>
    </source>
</evidence>
<feature type="region of interest" description="Disordered" evidence="16">
    <location>
        <begin position="16"/>
        <end position="43"/>
    </location>
</feature>
<dbReference type="PROSITE" id="PS51329">
    <property type="entry name" value="C_CAP_COFACTOR_C"/>
    <property type="match status" value="1"/>
</dbReference>
<name>A0A7S0IFZ4_MICPS</name>
<dbReference type="InterPro" id="IPR036850">
    <property type="entry name" value="NDK-like_dom_sf"/>
</dbReference>
<feature type="lipid moiety-binding region" description="S-palmitoyl cysteine" evidence="15">
    <location>
        <position position="3"/>
    </location>
</feature>
<evidence type="ECO:0000256" key="1">
    <source>
        <dbReference type="ARBA" id="ARBA00000082"/>
    </source>
</evidence>
<evidence type="ECO:0000256" key="7">
    <source>
        <dbReference type="ARBA" id="ARBA00022475"/>
    </source>
</evidence>
<keyword evidence="13" id="KW-0449">Lipoprotein</keyword>
<dbReference type="PANTHER" id="PTHR15440">
    <property type="entry name" value="XRP2 PROTEIN"/>
    <property type="match status" value="1"/>
</dbReference>
<evidence type="ECO:0000256" key="12">
    <source>
        <dbReference type="ARBA" id="ARBA00023139"/>
    </source>
</evidence>
<dbReference type="InterPro" id="IPR016098">
    <property type="entry name" value="CAP/MinC_C"/>
</dbReference>
<dbReference type="GO" id="GO:0006892">
    <property type="term" value="P:post-Golgi vesicle-mediated transport"/>
    <property type="evidence" value="ECO:0007669"/>
    <property type="project" value="TreeGrafter"/>
</dbReference>
<sequence length="353" mass="38913">MGCFFSKEDKGSRYAVGGETEVGGDAAPARIQSTSKSEAKTEPLVAKPKLDPKDFIYMKRTGEKLLKAPGTINGQQFVIDRCEDCEIYILDECDSLMIDDCVRCKIVVGPTTGSIFMRDCSDCTCVFMCRQYRCRDCKDIDTHLHVTTRPIIETSTNMRFGCWDFHYEGLEAQMRSAGISEWQNFWSHIYNFNPDDATWSLMPPERTALAALEPLPDFSELEGVAEALADGARPPLCVRTLGERDSAPKEGCLVLVPACDAHMAREICDMAHVAKVSLVRTNRCQLTEAWAASFLEAGGAAFHAELCKGKAIGLEFGGEGCVDAMRGVASSGGFPMLENPDQYAEWRYMGVEG</sequence>
<evidence type="ECO:0000256" key="14">
    <source>
        <dbReference type="PIRSR" id="PIRSR037947-1"/>
    </source>
</evidence>
<keyword evidence="12" id="KW-0564">Palmitate</keyword>
<keyword evidence="7" id="KW-1003">Cell membrane</keyword>
<keyword evidence="11" id="KW-0472">Membrane</keyword>
<dbReference type="GO" id="GO:0005096">
    <property type="term" value="F:GTPase activator activity"/>
    <property type="evidence" value="ECO:0007669"/>
    <property type="project" value="UniProtKB-KW"/>
</dbReference>
<evidence type="ECO:0000256" key="3">
    <source>
        <dbReference type="ARBA" id="ARBA00004342"/>
    </source>
</evidence>
<keyword evidence="10 14" id="KW-0342">GTP-binding</keyword>
<dbReference type="GO" id="GO:0005525">
    <property type="term" value="F:GTP binding"/>
    <property type="evidence" value="ECO:0007669"/>
    <property type="project" value="UniProtKB-KW"/>
</dbReference>